<keyword evidence="17" id="KW-0175">Coiled coil</keyword>
<dbReference type="PANTHER" id="PTHR33445">
    <property type="entry name" value="ATP SYNTHASE SUBUNIT B', CHLOROPLASTIC"/>
    <property type="match status" value="1"/>
</dbReference>
<dbReference type="Pfam" id="PF00430">
    <property type="entry name" value="ATP-synt_B"/>
    <property type="match status" value="1"/>
</dbReference>
<evidence type="ECO:0000256" key="4">
    <source>
        <dbReference type="ARBA" id="ARBA00022475"/>
    </source>
</evidence>
<dbReference type="InterPro" id="IPR002146">
    <property type="entry name" value="ATP_synth_b/b'su_bac/chlpt"/>
</dbReference>
<evidence type="ECO:0000256" key="9">
    <source>
        <dbReference type="ARBA" id="ARBA00023065"/>
    </source>
</evidence>
<protein>
    <recommendedName>
        <fullName evidence="15">ATP synthase subunit b</fullName>
    </recommendedName>
    <alternativeName>
        <fullName evidence="15">ATP synthase F(0) sector subunit b</fullName>
    </alternativeName>
    <alternativeName>
        <fullName evidence="15">ATPase subunit I</fullName>
    </alternativeName>
    <alternativeName>
        <fullName evidence="15">F-type ATPase subunit b</fullName>
        <shortName evidence="15">F-ATPase subunit b</shortName>
    </alternativeName>
</protein>
<dbReference type="AlphaFoldDB" id="A0A3R9ZZ43"/>
<keyword evidence="8 15" id="KW-1133">Transmembrane helix</keyword>
<comment type="function">
    <text evidence="12 15">F(1)F(0) ATP synthase produces ATP from ADP in the presence of a proton or sodium gradient. F-type ATPases consist of two structural domains, F(1) containing the extramembraneous catalytic core and F(0) containing the membrane proton channel, linked together by a central stalk and a peripheral stalk. During catalysis, ATP synthesis in the catalytic domain of F(1) is coupled via a rotary mechanism of the central stalk subunits to proton translocation.</text>
</comment>
<comment type="function">
    <text evidence="13">Component of the F(0) channel, it forms part of the peripheral stalk, linking F(1) to F(0). The b'-subunit is a diverged and duplicated form of b found in plants and photosynthetic bacteria.</text>
</comment>
<evidence type="ECO:0000256" key="17">
    <source>
        <dbReference type="SAM" id="Coils"/>
    </source>
</evidence>
<evidence type="ECO:0000256" key="6">
    <source>
        <dbReference type="ARBA" id="ARBA00022692"/>
    </source>
</evidence>
<organism evidence="19 20">
    <name type="scientific">Aquibium carbonis</name>
    <dbReference type="NCBI Taxonomy" id="2495581"/>
    <lineage>
        <taxon>Bacteria</taxon>
        <taxon>Pseudomonadati</taxon>
        <taxon>Pseudomonadota</taxon>
        <taxon>Alphaproteobacteria</taxon>
        <taxon>Hyphomicrobiales</taxon>
        <taxon>Phyllobacteriaceae</taxon>
        <taxon>Aquibium</taxon>
    </lineage>
</organism>
<evidence type="ECO:0000256" key="1">
    <source>
        <dbReference type="ARBA" id="ARBA00004377"/>
    </source>
</evidence>
<dbReference type="PANTHER" id="PTHR33445:SF1">
    <property type="entry name" value="ATP SYNTHASE SUBUNIT B"/>
    <property type="match status" value="1"/>
</dbReference>
<dbReference type="NCBIfam" id="NF006612">
    <property type="entry name" value="PRK09174.1"/>
    <property type="match status" value="1"/>
</dbReference>
<gene>
    <name evidence="15" type="primary">atpF</name>
    <name evidence="19" type="ORF">EJC49_17235</name>
</gene>
<comment type="subcellular location">
    <subcellularLocation>
        <location evidence="1">Cell inner membrane</location>
        <topology evidence="1">Single-pass membrane protein</topology>
    </subcellularLocation>
    <subcellularLocation>
        <location evidence="15">Cell membrane</location>
        <topology evidence="15">Single-pass membrane protein</topology>
    </subcellularLocation>
</comment>
<keyword evidence="5 15" id="KW-0138">CF(0)</keyword>
<evidence type="ECO:0000313" key="19">
    <source>
        <dbReference type="EMBL" id="RST85135.1"/>
    </source>
</evidence>
<feature type="region of interest" description="Disordered" evidence="18">
    <location>
        <begin position="1"/>
        <end position="20"/>
    </location>
</feature>
<dbReference type="EMBL" id="RWKW01000064">
    <property type="protein sequence ID" value="RST85135.1"/>
    <property type="molecule type" value="Genomic_DNA"/>
</dbReference>
<name>A0A3R9ZZ43_9HYPH</name>
<evidence type="ECO:0000256" key="15">
    <source>
        <dbReference type="HAMAP-Rule" id="MF_01398"/>
    </source>
</evidence>
<sequence length="209" mass="21800">MFVSPAFAQDAPTGQADGEAVVGSGETVVGSEEVVTGTEVAHDGHAKAAFPPFETQTFPSQILWLAITFGLFYVFLKRVALPRLAGILEVRRDRIAGDLDQAARLKQEADEAIAAYEQGLADARKKASQIGQKARDGAKAEADAERKRIEAALDTKLAAAEARIADIKASAMKDVGAIAEETAGAIVQALIGDPVAQGDVSAAVRAASK</sequence>
<dbReference type="GO" id="GO:0046961">
    <property type="term" value="F:proton-transporting ATPase activity, rotational mechanism"/>
    <property type="evidence" value="ECO:0007669"/>
    <property type="project" value="TreeGrafter"/>
</dbReference>
<dbReference type="GO" id="GO:0016787">
    <property type="term" value="F:hydrolase activity"/>
    <property type="evidence" value="ECO:0007669"/>
    <property type="project" value="UniProtKB-KW"/>
</dbReference>
<feature type="transmembrane region" description="Helical" evidence="15">
    <location>
        <begin position="58"/>
        <end position="76"/>
    </location>
</feature>
<dbReference type="RefSeq" id="WP_126701176.1">
    <property type="nucleotide sequence ID" value="NZ_RWKW01000064.1"/>
</dbReference>
<reference evidence="19 20" key="1">
    <citation type="submission" date="2018-12" db="EMBL/GenBank/DDBJ databases">
        <title>Mesorhizobium carbonis sp. nov., isolated from coal mine water.</title>
        <authorList>
            <person name="Xin W."/>
            <person name="Xu Z."/>
            <person name="Xiang F."/>
            <person name="Zhang J."/>
            <person name="Xi L."/>
            <person name="Liu J."/>
        </authorList>
    </citation>
    <scope>NUCLEOTIDE SEQUENCE [LARGE SCALE GENOMIC DNA]</scope>
    <source>
        <strain evidence="19 20">B2.3</strain>
    </source>
</reference>
<evidence type="ECO:0000256" key="11">
    <source>
        <dbReference type="ARBA" id="ARBA00023310"/>
    </source>
</evidence>
<evidence type="ECO:0000256" key="16">
    <source>
        <dbReference type="RuleBase" id="RU003848"/>
    </source>
</evidence>
<comment type="similarity">
    <text evidence="2 15 16">Belongs to the ATPase B chain family.</text>
</comment>
<dbReference type="GO" id="GO:0045259">
    <property type="term" value="C:proton-transporting ATP synthase complex"/>
    <property type="evidence" value="ECO:0007669"/>
    <property type="project" value="UniProtKB-KW"/>
</dbReference>
<keyword evidence="11 15" id="KW-0066">ATP synthesis</keyword>
<dbReference type="OrthoDB" id="9805716at2"/>
<keyword evidence="10 15" id="KW-0472">Membrane</keyword>
<evidence type="ECO:0000256" key="13">
    <source>
        <dbReference type="ARBA" id="ARBA00025614"/>
    </source>
</evidence>
<dbReference type="GO" id="GO:0046933">
    <property type="term" value="F:proton-transporting ATP synthase activity, rotational mechanism"/>
    <property type="evidence" value="ECO:0007669"/>
    <property type="project" value="UniProtKB-UniRule"/>
</dbReference>
<comment type="subunit">
    <text evidence="14 15">F-type ATPases have 2 components, F(1) - the catalytic core - and F(0) - the membrane proton channel. F(1) has five subunits: alpha(3), beta(3), gamma(1), delta(1), epsilon(1). F(0) has three main subunits: a(1), b(2) and c(10-14). The alpha and beta chains form an alternating ring which encloses part of the gamma chain. F(1) is attached to F(0) by a central stalk formed by the gamma and epsilon chains, while a peripheral stalk is formed by the delta and b chains.</text>
</comment>
<dbReference type="Proteomes" id="UP000278398">
    <property type="component" value="Unassembled WGS sequence"/>
</dbReference>
<keyword evidence="4 15" id="KW-1003">Cell membrane</keyword>
<proteinExistence type="inferred from homology"/>
<accession>A0A3R9ZZ43</accession>
<evidence type="ECO:0000256" key="3">
    <source>
        <dbReference type="ARBA" id="ARBA00022448"/>
    </source>
</evidence>
<evidence type="ECO:0000256" key="7">
    <source>
        <dbReference type="ARBA" id="ARBA00022781"/>
    </source>
</evidence>
<evidence type="ECO:0000256" key="10">
    <source>
        <dbReference type="ARBA" id="ARBA00023136"/>
    </source>
</evidence>
<evidence type="ECO:0000256" key="14">
    <source>
        <dbReference type="ARBA" id="ARBA00025830"/>
    </source>
</evidence>
<keyword evidence="20" id="KW-1185">Reference proteome</keyword>
<comment type="caution">
    <text evidence="19">The sequence shown here is derived from an EMBL/GenBank/DDBJ whole genome shotgun (WGS) entry which is preliminary data.</text>
</comment>
<evidence type="ECO:0000256" key="8">
    <source>
        <dbReference type="ARBA" id="ARBA00022989"/>
    </source>
</evidence>
<evidence type="ECO:0000256" key="12">
    <source>
        <dbReference type="ARBA" id="ARBA00025198"/>
    </source>
</evidence>
<evidence type="ECO:0000313" key="20">
    <source>
        <dbReference type="Proteomes" id="UP000278398"/>
    </source>
</evidence>
<feature type="coiled-coil region" evidence="17">
    <location>
        <begin position="99"/>
        <end position="155"/>
    </location>
</feature>
<evidence type="ECO:0000256" key="18">
    <source>
        <dbReference type="SAM" id="MobiDB-lite"/>
    </source>
</evidence>
<keyword evidence="19" id="KW-0378">Hydrolase</keyword>
<dbReference type="CDD" id="cd06503">
    <property type="entry name" value="ATP-synt_Fo_b"/>
    <property type="match status" value="1"/>
</dbReference>
<evidence type="ECO:0000256" key="2">
    <source>
        <dbReference type="ARBA" id="ARBA00005513"/>
    </source>
</evidence>
<dbReference type="GO" id="GO:0005886">
    <property type="term" value="C:plasma membrane"/>
    <property type="evidence" value="ECO:0007669"/>
    <property type="project" value="UniProtKB-SubCell"/>
</dbReference>
<dbReference type="HAMAP" id="MF_01398">
    <property type="entry name" value="ATP_synth_b_bprime"/>
    <property type="match status" value="1"/>
</dbReference>
<keyword evidence="6 15" id="KW-0812">Transmembrane</keyword>
<evidence type="ECO:0000256" key="5">
    <source>
        <dbReference type="ARBA" id="ARBA00022547"/>
    </source>
</evidence>
<keyword evidence="7 15" id="KW-0375">Hydrogen ion transport</keyword>
<keyword evidence="3 15" id="KW-0813">Transport</keyword>
<keyword evidence="9 15" id="KW-0406">Ion transport</keyword>
<dbReference type="InterPro" id="IPR050059">
    <property type="entry name" value="ATP_synthase_B_chain"/>
</dbReference>